<dbReference type="RefSeq" id="WP_380721183.1">
    <property type="nucleotide sequence ID" value="NZ_JBHSGI010000033.1"/>
</dbReference>
<gene>
    <name evidence="3" type="ORF">ACFO5X_21435</name>
</gene>
<keyword evidence="4" id="KW-1185">Reference proteome</keyword>
<dbReference type="Pfam" id="PF00797">
    <property type="entry name" value="Acetyltransf_2"/>
    <property type="match status" value="1"/>
</dbReference>
<proteinExistence type="inferred from homology"/>
<protein>
    <submittedName>
        <fullName evidence="3">Arylamine N-acetyltransferase</fullName>
    </submittedName>
</protein>
<dbReference type="Proteomes" id="UP001595973">
    <property type="component" value="Unassembled WGS sequence"/>
</dbReference>
<dbReference type="Gene3D" id="2.40.128.150">
    <property type="entry name" value="Cysteine proteinases"/>
    <property type="match status" value="1"/>
</dbReference>
<comment type="similarity">
    <text evidence="1 2">Belongs to the arylamine N-acetyltransferase family.</text>
</comment>
<name>A0ABV9KLS7_9RHOB</name>
<organism evidence="3 4">
    <name type="scientific">Seohaeicola nanhaiensis</name>
    <dbReference type="NCBI Taxonomy" id="1387282"/>
    <lineage>
        <taxon>Bacteria</taxon>
        <taxon>Pseudomonadati</taxon>
        <taxon>Pseudomonadota</taxon>
        <taxon>Alphaproteobacteria</taxon>
        <taxon>Rhodobacterales</taxon>
        <taxon>Roseobacteraceae</taxon>
        <taxon>Seohaeicola</taxon>
    </lineage>
</organism>
<dbReference type="InterPro" id="IPR001447">
    <property type="entry name" value="Arylamine_N-AcTrfase"/>
</dbReference>
<accession>A0ABV9KLS7</accession>
<comment type="caution">
    <text evidence="3">The sequence shown here is derived from an EMBL/GenBank/DDBJ whole genome shotgun (WGS) entry which is preliminary data.</text>
</comment>
<evidence type="ECO:0000313" key="3">
    <source>
        <dbReference type="EMBL" id="MFC4671127.1"/>
    </source>
</evidence>
<dbReference type="SUPFAM" id="SSF54001">
    <property type="entry name" value="Cysteine proteinases"/>
    <property type="match status" value="1"/>
</dbReference>
<evidence type="ECO:0000313" key="4">
    <source>
        <dbReference type="Proteomes" id="UP001595973"/>
    </source>
</evidence>
<evidence type="ECO:0000256" key="1">
    <source>
        <dbReference type="ARBA" id="ARBA00006547"/>
    </source>
</evidence>
<dbReference type="PANTHER" id="PTHR11786:SF0">
    <property type="entry name" value="ARYLAMINE N-ACETYLTRANSFERASE 4-RELATED"/>
    <property type="match status" value="1"/>
</dbReference>
<dbReference type="InterPro" id="IPR038765">
    <property type="entry name" value="Papain-like_cys_pep_sf"/>
</dbReference>
<dbReference type="PANTHER" id="PTHR11786">
    <property type="entry name" value="N-HYDROXYARYLAMINE O-ACETYLTRANSFERASE"/>
    <property type="match status" value="1"/>
</dbReference>
<dbReference type="Gene3D" id="3.30.2140.10">
    <property type="entry name" value="Arylamine N-acetyltransferase"/>
    <property type="match status" value="1"/>
</dbReference>
<reference evidence="4" key="1">
    <citation type="journal article" date="2019" name="Int. J. Syst. Evol. Microbiol.">
        <title>The Global Catalogue of Microorganisms (GCM) 10K type strain sequencing project: providing services to taxonomists for standard genome sequencing and annotation.</title>
        <authorList>
            <consortium name="The Broad Institute Genomics Platform"/>
            <consortium name="The Broad Institute Genome Sequencing Center for Infectious Disease"/>
            <person name="Wu L."/>
            <person name="Ma J."/>
        </authorList>
    </citation>
    <scope>NUCLEOTIDE SEQUENCE [LARGE SCALE GENOMIC DNA]</scope>
    <source>
        <strain evidence="4">CGMCC 4.7283</strain>
    </source>
</reference>
<evidence type="ECO:0000256" key="2">
    <source>
        <dbReference type="RuleBase" id="RU003452"/>
    </source>
</evidence>
<sequence>MQGFDLDAWRARVGADISAPSVAALCALQVAQMRAIPFETFDPFLGITPDLSATFEKLVRRQRGGYCFELNGLFAAALTALGYDLRPTLGRVRNGAPQGGARTHLVLRVTLEGRDWLADAGFGGHSPLAPLEIGLTGPQEAPNGTYRLVSDPISGETVVERLNGDSWASLYGFDDAFMGETELQAANWLCANWPMTVFPNHLMLAGYDGATRIGVFDRMVTLHGPDTQTRAPLPDFAAFATLVRDRLNLAIGDDILRPAWARIEAAPQ</sequence>
<dbReference type="EMBL" id="JBHSGI010000033">
    <property type="protein sequence ID" value="MFC4671127.1"/>
    <property type="molecule type" value="Genomic_DNA"/>
</dbReference>
<dbReference type="PRINTS" id="PR01543">
    <property type="entry name" value="ANATRNSFRASE"/>
</dbReference>